<dbReference type="EnsemblPlants" id="Kaladp0102s0150.1.v1.1">
    <property type="protein sequence ID" value="Kaladp0102s0150.1.v1.1.CDS.1"/>
    <property type="gene ID" value="Kaladp0102s0150.v1.1"/>
</dbReference>
<keyword evidence="2" id="KW-1185">Reference proteome</keyword>
<protein>
    <submittedName>
        <fullName evidence="1">Uncharacterized protein</fullName>
    </submittedName>
</protein>
<sequence>MKAKLEKEESVWMKTIILGEKCRVEDDAVIFDQRGLKLTAYHPKVPSSLPVSRTSSYFHPDAVPGSVIHDNHRINS</sequence>
<dbReference type="Proteomes" id="UP000594263">
    <property type="component" value="Unplaced"/>
</dbReference>
<proteinExistence type="predicted"/>
<dbReference type="Gramene" id="Kaladp0102s0150.1.v1.1">
    <property type="protein sequence ID" value="Kaladp0102s0150.1.v1.1.CDS.1"/>
    <property type="gene ID" value="Kaladp0102s0150.v1.1"/>
</dbReference>
<dbReference type="AlphaFoldDB" id="A0A7N0V780"/>
<accession>A0A7N0V780</accession>
<dbReference type="PANTHER" id="PTHR36801:SF3">
    <property type="entry name" value="OS06G0150300 PROTEIN"/>
    <property type="match status" value="1"/>
</dbReference>
<evidence type="ECO:0000313" key="2">
    <source>
        <dbReference type="Proteomes" id="UP000594263"/>
    </source>
</evidence>
<reference evidence="1" key="1">
    <citation type="submission" date="2021-01" db="UniProtKB">
        <authorList>
            <consortium name="EnsemblPlants"/>
        </authorList>
    </citation>
    <scope>IDENTIFICATION</scope>
</reference>
<dbReference type="PANTHER" id="PTHR36801">
    <property type="entry name" value="OS06G0150200 PROTEIN"/>
    <property type="match status" value="1"/>
</dbReference>
<evidence type="ECO:0000313" key="1">
    <source>
        <dbReference type="EnsemblPlants" id="Kaladp0102s0150.1.v1.1.CDS.1"/>
    </source>
</evidence>
<name>A0A7N0V780_KALFE</name>
<organism evidence="1 2">
    <name type="scientific">Kalanchoe fedtschenkoi</name>
    <name type="common">Lavender scallops</name>
    <name type="synonym">South American air plant</name>
    <dbReference type="NCBI Taxonomy" id="63787"/>
    <lineage>
        <taxon>Eukaryota</taxon>
        <taxon>Viridiplantae</taxon>
        <taxon>Streptophyta</taxon>
        <taxon>Embryophyta</taxon>
        <taxon>Tracheophyta</taxon>
        <taxon>Spermatophyta</taxon>
        <taxon>Magnoliopsida</taxon>
        <taxon>eudicotyledons</taxon>
        <taxon>Gunneridae</taxon>
        <taxon>Pentapetalae</taxon>
        <taxon>Saxifragales</taxon>
        <taxon>Crassulaceae</taxon>
        <taxon>Kalanchoe</taxon>
    </lineage>
</organism>